<keyword evidence="1" id="KW-0732">Signal</keyword>
<keyword evidence="3" id="KW-1185">Reference proteome</keyword>
<feature type="chain" id="PRO_5047512597" evidence="1">
    <location>
        <begin position="20"/>
        <end position="194"/>
    </location>
</feature>
<evidence type="ECO:0000256" key="1">
    <source>
        <dbReference type="SAM" id="SignalP"/>
    </source>
</evidence>
<gene>
    <name evidence="2" type="ORF">AUC44_06805</name>
</gene>
<organism evidence="2 3">
    <name type="scientific">Deinococcus actinosclerus</name>
    <dbReference type="NCBI Taxonomy" id="1768108"/>
    <lineage>
        <taxon>Bacteria</taxon>
        <taxon>Thermotogati</taxon>
        <taxon>Deinococcota</taxon>
        <taxon>Deinococci</taxon>
        <taxon>Deinococcales</taxon>
        <taxon>Deinococcaceae</taxon>
        <taxon>Deinococcus</taxon>
    </lineage>
</organism>
<reference evidence="2 3" key="1">
    <citation type="submission" date="2015-12" db="EMBL/GenBank/DDBJ databases">
        <authorList>
            <person name="Kim M.K."/>
            <person name="Srinivasan S."/>
            <person name="Lee J.-J."/>
            <person name="Kim K."/>
        </authorList>
    </citation>
    <scope>NUCLEOTIDE SEQUENCE [LARGE SCALE GENOMIC DNA]</scope>
    <source>
        <strain evidence="2 3">BM2</strain>
    </source>
</reference>
<evidence type="ECO:0000313" key="2">
    <source>
        <dbReference type="EMBL" id="ALW88642.1"/>
    </source>
</evidence>
<evidence type="ECO:0000313" key="3">
    <source>
        <dbReference type="Proteomes" id="UP000060071"/>
    </source>
</evidence>
<name>A0ABM5X4U4_9DEIO</name>
<dbReference type="Proteomes" id="UP000060071">
    <property type="component" value="Chromosome"/>
</dbReference>
<protein>
    <submittedName>
        <fullName evidence="2">Uncharacterized protein</fullName>
    </submittedName>
</protein>
<dbReference type="RefSeq" id="WP_062157969.1">
    <property type="nucleotide sequence ID" value="NZ_CP013910.1"/>
</dbReference>
<dbReference type="EMBL" id="CP013910">
    <property type="protein sequence ID" value="ALW88642.1"/>
    <property type="molecule type" value="Genomic_DNA"/>
</dbReference>
<accession>A0ABM5X4U4</accession>
<sequence length="194" mass="20852">MRALLPLWLLLCALPPVQAAGLDPHYYPHRPGTRWTYTSGETQLVGAPVTHRGVGVVPVSHQYGGTTFSQDLLEYRADGSVWLRGVNAAGRLSWYTPPLLVYPAGPLRTGQTWQSASGGLSMTVRVTGTAPLKLPAGNFNTLILRSETVTGGTPACSSRISCRPWASCATRRPTAAASTCAARPQAPFLRRRAR</sequence>
<feature type="signal peptide" evidence="1">
    <location>
        <begin position="1"/>
        <end position="19"/>
    </location>
</feature>
<proteinExistence type="predicted"/>